<gene>
    <name evidence="2" type="ORF">AQZ52_16545</name>
</gene>
<keyword evidence="1" id="KW-0812">Transmembrane</keyword>
<feature type="transmembrane region" description="Helical" evidence="1">
    <location>
        <begin position="78"/>
        <end position="99"/>
    </location>
</feature>
<keyword evidence="1" id="KW-1133">Transmembrane helix</keyword>
<evidence type="ECO:0000313" key="3">
    <source>
        <dbReference type="Proteomes" id="UP000058012"/>
    </source>
</evidence>
<comment type="caution">
    <text evidence="2">The sequence shown here is derived from an EMBL/GenBank/DDBJ whole genome shotgun (WGS) entry which is preliminary data.</text>
</comment>
<keyword evidence="1" id="KW-0472">Membrane</keyword>
<protein>
    <submittedName>
        <fullName evidence="2">Uncharacterized protein</fullName>
    </submittedName>
</protein>
<feature type="transmembrane region" description="Helical" evidence="1">
    <location>
        <begin position="7"/>
        <end position="30"/>
    </location>
</feature>
<evidence type="ECO:0000313" key="2">
    <source>
        <dbReference type="EMBL" id="KUR70428.1"/>
    </source>
</evidence>
<feature type="transmembrane region" description="Helical" evidence="1">
    <location>
        <begin position="36"/>
        <end position="57"/>
    </location>
</feature>
<sequence length="109" mass="11932">MSKFGPANGVITFLIVPLVIVIWAVLAAVYALPRTIAMLVLPNGACAFFIRLTWTGLKTGAISDRYHRYTRSANPLSYWYTMSVVGLGSAISVLLAVLIDSALWRSWGQ</sequence>
<dbReference type="Proteomes" id="UP000058012">
    <property type="component" value="Unassembled WGS sequence"/>
</dbReference>
<accession>A0A124JTQ3</accession>
<dbReference type="STRING" id="1117702.AQZ52_16545"/>
<keyword evidence="3" id="KW-1185">Reference proteome</keyword>
<name>A0A124JTQ3_9SPHN</name>
<organism evidence="2 3">
    <name type="scientific">Novosphingobium fuchskuhlense</name>
    <dbReference type="NCBI Taxonomy" id="1117702"/>
    <lineage>
        <taxon>Bacteria</taxon>
        <taxon>Pseudomonadati</taxon>
        <taxon>Pseudomonadota</taxon>
        <taxon>Alphaproteobacteria</taxon>
        <taxon>Sphingomonadales</taxon>
        <taxon>Sphingomonadaceae</taxon>
        <taxon>Novosphingobium</taxon>
    </lineage>
</organism>
<reference evidence="2 3" key="1">
    <citation type="submission" date="2015-10" db="EMBL/GenBank/DDBJ databases">
        <title>Draft genome sequence of Novosphingobium fuchskuhlense DSM 25065 isolated from a surface water sample of the southwest basin of Lake Grosse Fuchskuhle.</title>
        <authorList>
            <person name="Ruckert C."/>
            <person name="Winkler A."/>
            <person name="Glaeser J."/>
            <person name="Grossart H.-P."/>
            <person name="Kalinowski J."/>
            <person name="Glaeser S."/>
        </authorList>
    </citation>
    <scope>NUCLEOTIDE SEQUENCE [LARGE SCALE GENOMIC DNA]</scope>
    <source>
        <strain evidence="2 3">FNE08-7</strain>
    </source>
</reference>
<evidence type="ECO:0000256" key="1">
    <source>
        <dbReference type="SAM" id="Phobius"/>
    </source>
</evidence>
<dbReference type="RefSeq" id="WP_067913497.1">
    <property type="nucleotide sequence ID" value="NZ_KQ954246.1"/>
</dbReference>
<dbReference type="EMBL" id="LLZS01000009">
    <property type="protein sequence ID" value="KUR70428.1"/>
    <property type="molecule type" value="Genomic_DNA"/>
</dbReference>
<dbReference type="AlphaFoldDB" id="A0A124JTQ3"/>
<proteinExistence type="predicted"/>